<evidence type="ECO:0000313" key="6">
    <source>
        <dbReference type="Proteomes" id="UP000230779"/>
    </source>
</evidence>
<proteinExistence type="inferred from homology"/>
<dbReference type="Proteomes" id="UP000230779">
    <property type="component" value="Unassembled WGS sequence"/>
</dbReference>
<dbReference type="SUPFAM" id="SSF52540">
    <property type="entry name" value="P-loop containing nucleoside triphosphate hydrolases"/>
    <property type="match status" value="1"/>
</dbReference>
<dbReference type="InterPro" id="IPR045006">
    <property type="entry name" value="CHLI-like"/>
</dbReference>
<accession>A0A2M7RJZ0</accession>
<dbReference type="PANTHER" id="PTHR32039:SF7">
    <property type="entry name" value="COMPETENCE PROTEIN COMM"/>
    <property type="match status" value="1"/>
</dbReference>
<dbReference type="SUPFAM" id="SSF54211">
    <property type="entry name" value="Ribosomal protein S5 domain 2-like"/>
    <property type="match status" value="1"/>
</dbReference>
<dbReference type="AlphaFoldDB" id="A0A2M7RJZ0"/>
<dbReference type="InterPro" id="IPR000523">
    <property type="entry name" value="Mg_chelatse_chII-like_cat_dom"/>
</dbReference>
<protein>
    <submittedName>
        <fullName evidence="5">Magnesium chelatase</fullName>
    </submittedName>
</protein>
<reference evidence="5 6" key="1">
    <citation type="submission" date="2017-09" db="EMBL/GenBank/DDBJ databases">
        <title>Depth-based differentiation of microbial function through sediment-hosted aquifers and enrichment of novel symbionts in the deep terrestrial subsurface.</title>
        <authorList>
            <person name="Probst A.J."/>
            <person name="Ladd B."/>
            <person name="Jarett J.K."/>
            <person name="Geller-Mcgrath D.E."/>
            <person name="Sieber C.M."/>
            <person name="Emerson J.B."/>
            <person name="Anantharaman K."/>
            <person name="Thomas B.C."/>
            <person name="Malmstrom R."/>
            <person name="Stieglmeier M."/>
            <person name="Klingl A."/>
            <person name="Woyke T."/>
            <person name="Ryan C.M."/>
            <person name="Banfield J.F."/>
        </authorList>
    </citation>
    <scope>NUCLEOTIDE SEQUENCE [LARGE SCALE GENOMIC DNA]</scope>
    <source>
        <strain evidence="5">CG_4_10_14_0_8_um_filter_42_10</strain>
    </source>
</reference>
<evidence type="ECO:0000256" key="2">
    <source>
        <dbReference type="ARBA" id="ARBA00022741"/>
    </source>
</evidence>
<dbReference type="InterPro" id="IPR014721">
    <property type="entry name" value="Ribsml_uS5_D2-typ_fold_subgr"/>
</dbReference>
<dbReference type="InterPro" id="IPR020568">
    <property type="entry name" value="Ribosomal_Su5_D2-typ_SF"/>
</dbReference>
<evidence type="ECO:0000256" key="3">
    <source>
        <dbReference type="ARBA" id="ARBA00022840"/>
    </source>
</evidence>
<evidence type="ECO:0000313" key="5">
    <source>
        <dbReference type="EMBL" id="PIY97060.1"/>
    </source>
</evidence>
<dbReference type="InterPro" id="IPR004482">
    <property type="entry name" value="Mg_chelat-rel"/>
</dbReference>
<dbReference type="Gene3D" id="3.30.230.10">
    <property type="match status" value="1"/>
</dbReference>
<dbReference type="Pfam" id="PF13335">
    <property type="entry name" value="Mg_chelatase_C"/>
    <property type="match status" value="1"/>
</dbReference>
<dbReference type="PRINTS" id="PR01657">
    <property type="entry name" value="MCMFAMILY"/>
</dbReference>
<dbReference type="InterPro" id="IPR027417">
    <property type="entry name" value="P-loop_NTPase"/>
</dbReference>
<dbReference type="EMBL" id="PFMD01000018">
    <property type="protein sequence ID" value="PIY97060.1"/>
    <property type="molecule type" value="Genomic_DNA"/>
</dbReference>
<keyword evidence="3" id="KW-0067">ATP-binding</keyword>
<dbReference type="SMART" id="SM00382">
    <property type="entry name" value="AAA"/>
    <property type="match status" value="1"/>
</dbReference>
<dbReference type="NCBIfam" id="TIGR00368">
    <property type="entry name" value="YifB family Mg chelatase-like AAA ATPase"/>
    <property type="match status" value="1"/>
</dbReference>
<dbReference type="InterPro" id="IPR025158">
    <property type="entry name" value="Mg_chelat-rel_C"/>
</dbReference>
<dbReference type="GO" id="GO:0003677">
    <property type="term" value="F:DNA binding"/>
    <property type="evidence" value="ECO:0007669"/>
    <property type="project" value="InterPro"/>
</dbReference>
<keyword evidence="2" id="KW-0547">Nucleotide-binding</keyword>
<organism evidence="5 6">
    <name type="scientific">Candidatus Kerfeldbacteria bacterium CG_4_10_14_0_8_um_filter_42_10</name>
    <dbReference type="NCBI Taxonomy" id="2014248"/>
    <lineage>
        <taxon>Bacteria</taxon>
        <taxon>Candidatus Kerfeldiibacteriota</taxon>
    </lineage>
</organism>
<sequence length="509" mass="56115">MPARILSAALVGLESKIVEVEADISSGLPNFMIVGLPDIAVQEAKVRVRSAIKNSGLSFPYTRVAVNLAPCDLKKEGPSYDLPIALGIHLAYEGVIPEISLDSSIFIGELSLDGHLRKINGVLSIAMMAQRNGIKNIFLPEENAQEASIISGLNIFPLKTFSQLIKILNKEESITPFKSNPAYFEREDDLDETFSLVKGQEYAKRALEIVAAGGHNLFMVGPPGTGKTFLARSIISILPSLETSEMLEVTRIYSVAGMVAAHKPLIQNRPFRNPHHSSSAAALIGGGRFPKPGEISLSHRGVLFLDELPEFPRAVLESLRQPLEDGVVTVSRVAGSIQFPARFILIAAANPCPCGFLSDPKQVCRCTPHQVLRYQKRISGPLLDRMDLQVEVPRLDFAKLTQENVSREEIARIKDKIKRARQIQTARLLGKGMLENSEMNHKEISQFCAVDSEGKAILKKAVEQIPLSARAYYRVLKVARTIADLDQEEKLKTNHLAEAIQYRIKQMGD</sequence>
<dbReference type="InterPro" id="IPR001208">
    <property type="entry name" value="MCM_dom"/>
</dbReference>
<dbReference type="CDD" id="cd00009">
    <property type="entry name" value="AAA"/>
    <property type="match status" value="1"/>
</dbReference>
<comment type="similarity">
    <text evidence="1">Belongs to the Mg-chelatase subunits D/I family. ComM subfamily.</text>
</comment>
<comment type="caution">
    <text evidence="5">The sequence shown here is derived from an EMBL/GenBank/DDBJ whole genome shotgun (WGS) entry which is preliminary data.</text>
</comment>
<dbReference type="GO" id="GO:0005524">
    <property type="term" value="F:ATP binding"/>
    <property type="evidence" value="ECO:0007669"/>
    <property type="project" value="UniProtKB-KW"/>
</dbReference>
<evidence type="ECO:0000259" key="4">
    <source>
        <dbReference type="SMART" id="SM00382"/>
    </source>
</evidence>
<dbReference type="Pfam" id="PF13541">
    <property type="entry name" value="ChlI"/>
    <property type="match status" value="1"/>
</dbReference>
<dbReference type="Pfam" id="PF01078">
    <property type="entry name" value="Mg_chelatase"/>
    <property type="match status" value="1"/>
</dbReference>
<dbReference type="Gene3D" id="3.40.50.300">
    <property type="entry name" value="P-loop containing nucleotide triphosphate hydrolases"/>
    <property type="match status" value="1"/>
</dbReference>
<dbReference type="PANTHER" id="PTHR32039">
    <property type="entry name" value="MAGNESIUM-CHELATASE SUBUNIT CHLI"/>
    <property type="match status" value="1"/>
</dbReference>
<feature type="domain" description="AAA+ ATPase" evidence="4">
    <location>
        <begin position="213"/>
        <end position="396"/>
    </location>
</feature>
<gene>
    <name evidence="5" type="ORF">COY66_01495</name>
</gene>
<dbReference type="InterPro" id="IPR003593">
    <property type="entry name" value="AAA+_ATPase"/>
</dbReference>
<evidence type="ECO:0000256" key="1">
    <source>
        <dbReference type="ARBA" id="ARBA00006354"/>
    </source>
</evidence>
<name>A0A2M7RJZ0_9BACT</name>